<feature type="transmembrane region" description="Helical" evidence="6">
    <location>
        <begin position="577"/>
        <end position="600"/>
    </location>
</feature>
<evidence type="ECO:0000313" key="9">
    <source>
        <dbReference type="Proteomes" id="UP000813444"/>
    </source>
</evidence>
<feature type="transmembrane region" description="Helical" evidence="6">
    <location>
        <begin position="554"/>
        <end position="571"/>
    </location>
</feature>
<dbReference type="GO" id="GO:0005886">
    <property type="term" value="C:plasma membrane"/>
    <property type="evidence" value="ECO:0007669"/>
    <property type="project" value="TreeGrafter"/>
</dbReference>
<evidence type="ECO:0000256" key="4">
    <source>
        <dbReference type="ARBA" id="ARBA00023136"/>
    </source>
</evidence>
<evidence type="ECO:0000313" key="8">
    <source>
        <dbReference type="EMBL" id="KAH7324370.1"/>
    </source>
</evidence>
<feature type="transmembrane region" description="Helical" evidence="6">
    <location>
        <begin position="194"/>
        <end position="216"/>
    </location>
</feature>
<keyword evidence="9" id="KW-1185">Reference proteome</keyword>
<reference evidence="8" key="1">
    <citation type="journal article" date="2021" name="Nat. Commun.">
        <title>Genetic determinants of endophytism in the Arabidopsis root mycobiome.</title>
        <authorList>
            <person name="Mesny F."/>
            <person name="Miyauchi S."/>
            <person name="Thiergart T."/>
            <person name="Pickel B."/>
            <person name="Atanasova L."/>
            <person name="Karlsson M."/>
            <person name="Huettel B."/>
            <person name="Barry K.W."/>
            <person name="Haridas S."/>
            <person name="Chen C."/>
            <person name="Bauer D."/>
            <person name="Andreopoulos W."/>
            <person name="Pangilinan J."/>
            <person name="LaButti K."/>
            <person name="Riley R."/>
            <person name="Lipzen A."/>
            <person name="Clum A."/>
            <person name="Drula E."/>
            <person name="Henrissat B."/>
            <person name="Kohler A."/>
            <person name="Grigoriev I.V."/>
            <person name="Martin F.M."/>
            <person name="Hacquard S."/>
        </authorList>
    </citation>
    <scope>NUCLEOTIDE SEQUENCE</scope>
    <source>
        <strain evidence="8">MPI-CAGE-CH-0235</strain>
    </source>
</reference>
<gene>
    <name evidence="8" type="ORF">B0I35DRAFT_449371</name>
</gene>
<keyword evidence="4 6" id="KW-0472">Membrane</keyword>
<evidence type="ECO:0000256" key="2">
    <source>
        <dbReference type="ARBA" id="ARBA00022692"/>
    </source>
</evidence>
<feature type="transmembrane region" description="Helical" evidence="6">
    <location>
        <begin position="228"/>
        <end position="250"/>
    </location>
</feature>
<dbReference type="InterPro" id="IPR020846">
    <property type="entry name" value="MFS_dom"/>
</dbReference>
<feature type="compositionally biased region" description="Pro residues" evidence="5">
    <location>
        <begin position="23"/>
        <end position="40"/>
    </location>
</feature>
<feature type="transmembrane region" description="Helical" evidence="6">
    <location>
        <begin position="101"/>
        <end position="118"/>
    </location>
</feature>
<comment type="subcellular location">
    <subcellularLocation>
        <location evidence="1">Membrane</location>
        <topology evidence="1">Multi-pass membrane protein</topology>
    </subcellularLocation>
</comment>
<name>A0A8K0SWW5_9HYPO</name>
<dbReference type="AlphaFoldDB" id="A0A8K0SWW5"/>
<evidence type="ECO:0000259" key="7">
    <source>
        <dbReference type="PROSITE" id="PS50850"/>
    </source>
</evidence>
<feature type="transmembrane region" description="Helical" evidence="6">
    <location>
        <begin position="512"/>
        <end position="533"/>
    </location>
</feature>
<comment type="caution">
    <text evidence="8">The sequence shown here is derived from an EMBL/GenBank/DDBJ whole genome shotgun (WGS) entry which is preliminary data.</text>
</comment>
<feature type="transmembrane region" description="Helical" evidence="6">
    <location>
        <begin position="169"/>
        <end position="188"/>
    </location>
</feature>
<evidence type="ECO:0000256" key="1">
    <source>
        <dbReference type="ARBA" id="ARBA00004141"/>
    </source>
</evidence>
<feature type="transmembrane region" description="Helical" evidence="6">
    <location>
        <begin position="486"/>
        <end position="506"/>
    </location>
</feature>
<dbReference type="PANTHER" id="PTHR23502:SF134">
    <property type="entry name" value="MAJOR FACILITATOR SUPERFAMILY (MFS) PROFILE DOMAIN-CONTAINING PROTEIN-RELATED"/>
    <property type="match status" value="1"/>
</dbReference>
<dbReference type="EMBL" id="JAGPNK010000003">
    <property type="protein sequence ID" value="KAH7324370.1"/>
    <property type="molecule type" value="Genomic_DNA"/>
</dbReference>
<feature type="transmembrane region" description="Helical" evidence="6">
    <location>
        <begin position="262"/>
        <end position="282"/>
    </location>
</feature>
<keyword evidence="2 6" id="KW-0812">Transmembrane</keyword>
<dbReference type="SUPFAM" id="SSF103473">
    <property type="entry name" value="MFS general substrate transporter"/>
    <property type="match status" value="1"/>
</dbReference>
<dbReference type="GO" id="GO:0022857">
    <property type="term" value="F:transmembrane transporter activity"/>
    <property type="evidence" value="ECO:0007669"/>
    <property type="project" value="InterPro"/>
</dbReference>
<dbReference type="InterPro" id="IPR011701">
    <property type="entry name" value="MFS"/>
</dbReference>
<dbReference type="PANTHER" id="PTHR23502">
    <property type="entry name" value="MAJOR FACILITATOR SUPERFAMILY"/>
    <property type="match status" value="1"/>
</dbReference>
<proteinExistence type="predicted"/>
<dbReference type="Proteomes" id="UP000813444">
    <property type="component" value="Unassembled WGS sequence"/>
</dbReference>
<feature type="region of interest" description="Disordered" evidence="5">
    <location>
        <begin position="1"/>
        <end position="48"/>
    </location>
</feature>
<evidence type="ECO:0000256" key="3">
    <source>
        <dbReference type="ARBA" id="ARBA00022989"/>
    </source>
</evidence>
<organism evidence="8 9">
    <name type="scientific">Stachybotrys elegans</name>
    <dbReference type="NCBI Taxonomy" id="80388"/>
    <lineage>
        <taxon>Eukaryota</taxon>
        <taxon>Fungi</taxon>
        <taxon>Dikarya</taxon>
        <taxon>Ascomycota</taxon>
        <taxon>Pezizomycotina</taxon>
        <taxon>Sordariomycetes</taxon>
        <taxon>Hypocreomycetidae</taxon>
        <taxon>Hypocreales</taxon>
        <taxon>Stachybotryaceae</taxon>
        <taxon>Stachybotrys</taxon>
    </lineage>
</organism>
<dbReference type="OrthoDB" id="6770063at2759"/>
<feature type="domain" description="Major facilitator superfamily (MFS) profile" evidence="7">
    <location>
        <begin position="103"/>
        <end position="605"/>
    </location>
</feature>
<feature type="transmembrane region" description="Helical" evidence="6">
    <location>
        <begin position="427"/>
        <end position="445"/>
    </location>
</feature>
<feature type="transmembrane region" description="Helical" evidence="6">
    <location>
        <begin position="391"/>
        <end position="415"/>
    </location>
</feature>
<dbReference type="Pfam" id="PF07690">
    <property type="entry name" value="MFS_1"/>
    <property type="match status" value="1"/>
</dbReference>
<feature type="transmembrane region" description="Helical" evidence="6">
    <location>
        <begin position="138"/>
        <end position="157"/>
    </location>
</feature>
<keyword evidence="3 6" id="KW-1133">Transmembrane helix</keyword>
<accession>A0A8K0SWW5</accession>
<evidence type="ECO:0000256" key="6">
    <source>
        <dbReference type="SAM" id="Phobius"/>
    </source>
</evidence>
<dbReference type="InterPro" id="IPR036259">
    <property type="entry name" value="MFS_trans_sf"/>
</dbReference>
<dbReference type="Gene3D" id="1.20.1250.20">
    <property type="entry name" value="MFS general substrate transporter like domains"/>
    <property type="match status" value="1"/>
</dbReference>
<dbReference type="PROSITE" id="PS50850">
    <property type="entry name" value="MFS"/>
    <property type="match status" value="1"/>
</dbReference>
<evidence type="ECO:0000256" key="5">
    <source>
        <dbReference type="SAM" id="MobiDB-lite"/>
    </source>
</evidence>
<sequence>MPAISATTAADGLDHNAITAAAAPPPPAAQASPPAPPPLSPSEDGSPASLDGDSPVINLYLTFDTPLPSIPAHLNTGPDLPPCPDLSRYVSPMQWHFARKAVLLVLSCIATFLTAYTAGAYSPPSRAMAHDFNSTNTVVLLGISSFCLGFALAPMALAPLSELWGRYPIFVIAGTLFMVFQGVCALVESVGGILVSRFLVGVGGSVFSAVVGGVISDLWSKEERNMPMAVFSGSVLLGTGAGPMVAAALIETLENDTLAWQWSFWHQMIMDGVLLLALVFLFRESRASVLLTRKAHALNRWYGQLEKHGVYGFHLAHLPGEGADPSALSSKASLSQLDEPKVVADGSGVPPSSQLRRIRWVVKEDESRPPLGKLMATSISRPFHLLFTEPIVFCFSLWAAFSWGVLFMSFAVVPYLYGDDFAMSSRVYIAMMAAAVVATVVGVCQEELLKHPQWRNHGDSGVPYSDSKFWAFMRRRFPAESPESRLYFACVTAMFLPAGLLGGFMAPHSMRGYAPAVGLGFANWGIYSVYLASFNYMADAYQIYASSALAAQSFCRNILGGAFGVITSMIFRDLGLIGAGGLLGGIAIILTLIPWVLMFLGPRIRARSGFAISGNVSMRWL</sequence>
<protein>
    <submittedName>
        <fullName evidence="8">MFS multidrug transporter</fullName>
    </submittedName>
</protein>